<dbReference type="AlphaFoldDB" id="A0A9D3SQF3"/>
<feature type="region of interest" description="Disordered" evidence="1">
    <location>
        <begin position="85"/>
        <end position="134"/>
    </location>
</feature>
<comment type="caution">
    <text evidence="3">The sequence shown here is derived from an EMBL/GenBank/DDBJ whole genome shotgun (WGS) entry which is preliminary data.</text>
</comment>
<organism evidence="3 4">
    <name type="scientific">Hemibagrus wyckioides</name>
    <dbReference type="NCBI Taxonomy" id="337641"/>
    <lineage>
        <taxon>Eukaryota</taxon>
        <taxon>Metazoa</taxon>
        <taxon>Chordata</taxon>
        <taxon>Craniata</taxon>
        <taxon>Vertebrata</taxon>
        <taxon>Euteleostomi</taxon>
        <taxon>Actinopterygii</taxon>
        <taxon>Neopterygii</taxon>
        <taxon>Teleostei</taxon>
        <taxon>Ostariophysi</taxon>
        <taxon>Siluriformes</taxon>
        <taxon>Bagridae</taxon>
        <taxon>Hemibagrus</taxon>
    </lineage>
</organism>
<feature type="compositionally biased region" description="Polar residues" evidence="1">
    <location>
        <begin position="120"/>
        <end position="134"/>
    </location>
</feature>
<keyword evidence="2" id="KW-1133">Transmembrane helix</keyword>
<proteinExistence type="predicted"/>
<evidence type="ECO:0000313" key="3">
    <source>
        <dbReference type="EMBL" id="KAG7332737.1"/>
    </source>
</evidence>
<keyword evidence="2" id="KW-0812">Transmembrane</keyword>
<reference evidence="3 4" key="1">
    <citation type="submission" date="2021-06" db="EMBL/GenBank/DDBJ databases">
        <title>Chromosome-level genome assembly of the red-tail catfish (Hemibagrus wyckioides).</title>
        <authorList>
            <person name="Shao F."/>
        </authorList>
    </citation>
    <scope>NUCLEOTIDE SEQUENCE [LARGE SCALE GENOMIC DNA]</scope>
    <source>
        <strain evidence="3">EC202008001</strain>
        <tissue evidence="3">Blood</tissue>
    </source>
</reference>
<dbReference type="OrthoDB" id="8848457at2759"/>
<keyword evidence="2" id="KW-0472">Membrane</keyword>
<protein>
    <submittedName>
        <fullName evidence="3">Uncharacterized protein</fullName>
    </submittedName>
</protein>
<feature type="compositionally biased region" description="Acidic residues" evidence="1">
    <location>
        <begin position="88"/>
        <end position="100"/>
    </location>
</feature>
<keyword evidence="4" id="KW-1185">Reference proteome</keyword>
<accession>A0A9D3SQF3</accession>
<feature type="transmembrane region" description="Helical" evidence="2">
    <location>
        <begin position="50"/>
        <end position="68"/>
    </location>
</feature>
<sequence length="134" mass="15072">MARPEFQYKDLQSPLSRNLLQEAINQDEGYFSDYIPPARDAIIIITTSKYVLYILIGAVVIVVGTYGITSHLIKDLLHDLADWLLGPDPEENEEEEEEVLEVPGAGERKNKQEEKHRSSSGDQNNPGFKLSTIS</sequence>
<evidence type="ECO:0000313" key="4">
    <source>
        <dbReference type="Proteomes" id="UP000824219"/>
    </source>
</evidence>
<feature type="compositionally biased region" description="Basic and acidic residues" evidence="1">
    <location>
        <begin position="106"/>
        <end position="119"/>
    </location>
</feature>
<dbReference type="EMBL" id="JAHKSW010000005">
    <property type="protein sequence ID" value="KAG7332737.1"/>
    <property type="molecule type" value="Genomic_DNA"/>
</dbReference>
<dbReference type="Proteomes" id="UP000824219">
    <property type="component" value="Linkage Group LG05"/>
</dbReference>
<evidence type="ECO:0000256" key="2">
    <source>
        <dbReference type="SAM" id="Phobius"/>
    </source>
</evidence>
<gene>
    <name evidence="3" type="ORF">KOW79_004571</name>
</gene>
<name>A0A9D3SQF3_9TELE</name>
<evidence type="ECO:0000256" key="1">
    <source>
        <dbReference type="SAM" id="MobiDB-lite"/>
    </source>
</evidence>